<feature type="region of interest" description="Disordered" evidence="1">
    <location>
        <begin position="1"/>
        <end position="20"/>
    </location>
</feature>
<evidence type="ECO:0000313" key="3">
    <source>
        <dbReference type="Proteomes" id="UP000257109"/>
    </source>
</evidence>
<feature type="non-terminal residue" evidence="2">
    <location>
        <position position="1"/>
    </location>
</feature>
<keyword evidence="3" id="KW-1185">Reference proteome</keyword>
<name>A0A371G4L1_MUCPR</name>
<feature type="region of interest" description="Disordered" evidence="1">
    <location>
        <begin position="34"/>
        <end position="53"/>
    </location>
</feature>
<feature type="compositionally biased region" description="Basic and acidic residues" evidence="1">
    <location>
        <begin position="131"/>
        <end position="146"/>
    </location>
</feature>
<dbReference type="AlphaFoldDB" id="A0A371G4L1"/>
<feature type="compositionally biased region" description="Polar residues" evidence="1">
    <location>
        <begin position="1"/>
        <end position="11"/>
    </location>
</feature>
<protein>
    <submittedName>
        <fullName evidence="2">Uncharacterized protein</fullName>
    </submittedName>
</protein>
<evidence type="ECO:0000313" key="2">
    <source>
        <dbReference type="EMBL" id="RDX85509.1"/>
    </source>
</evidence>
<dbReference type="Proteomes" id="UP000257109">
    <property type="component" value="Unassembled WGS sequence"/>
</dbReference>
<sequence>MPLHTQPKSISQQQPTPTHHQCHISFHINRELRQEQPPAHSQHSKAQEATKDAGPNSYAIHIAASHSARIEADRNNPSQAPRATILEELRPQCQVQDLLDGGLLGFQDQGSNVQNNPLPAHKGVAINVISHENKDETEGANRREGEENAAGCTTDSASWMEEGTHLSRLREAEFASVAYIEGNCNPRPKPLIIYYNSASKPRVPFIIQVLAKPVYNNNTISWRYLTGETTTSPTMKDGLAPKVTNIARTGGVTRSGRIFVPKSLRNKDPMHTKKDKASEALRRI</sequence>
<proteinExistence type="predicted"/>
<comment type="caution">
    <text evidence="2">The sequence shown here is derived from an EMBL/GenBank/DDBJ whole genome shotgun (WGS) entry which is preliminary data.</text>
</comment>
<dbReference type="EMBL" id="QJKJ01006779">
    <property type="protein sequence ID" value="RDX85509.1"/>
    <property type="molecule type" value="Genomic_DNA"/>
</dbReference>
<reference evidence="2" key="1">
    <citation type="submission" date="2018-05" db="EMBL/GenBank/DDBJ databases">
        <title>Draft genome of Mucuna pruriens seed.</title>
        <authorList>
            <person name="Nnadi N.E."/>
            <person name="Vos R."/>
            <person name="Hasami M.H."/>
            <person name="Devisetty U.K."/>
            <person name="Aguiy J.C."/>
        </authorList>
    </citation>
    <scope>NUCLEOTIDE SEQUENCE [LARGE SCALE GENOMIC DNA]</scope>
    <source>
        <strain evidence="2">JCA_2017</strain>
    </source>
</reference>
<feature type="region of interest" description="Disordered" evidence="1">
    <location>
        <begin position="131"/>
        <end position="151"/>
    </location>
</feature>
<evidence type="ECO:0000256" key="1">
    <source>
        <dbReference type="SAM" id="MobiDB-lite"/>
    </source>
</evidence>
<organism evidence="2 3">
    <name type="scientific">Mucuna pruriens</name>
    <name type="common">Velvet bean</name>
    <name type="synonym">Dolichos pruriens</name>
    <dbReference type="NCBI Taxonomy" id="157652"/>
    <lineage>
        <taxon>Eukaryota</taxon>
        <taxon>Viridiplantae</taxon>
        <taxon>Streptophyta</taxon>
        <taxon>Embryophyta</taxon>
        <taxon>Tracheophyta</taxon>
        <taxon>Spermatophyta</taxon>
        <taxon>Magnoliopsida</taxon>
        <taxon>eudicotyledons</taxon>
        <taxon>Gunneridae</taxon>
        <taxon>Pentapetalae</taxon>
        <taxon>rosids</taxon>
        <taxon>fabids</taxon>
        <taxon>Fabales</taxon>
        <taxon>Fabaceae</taxon>
        <taxon>Papilionoideae</taxon>
        <taxon>50 kb inversion clade</taxon>
        <taxon>NPAAA clade</taxon>
        <taxon>indigoferoid/millettioid clade</taxon>
        <taxon>Phaseoleae</taxon>
        <taxon>Mucuna</taxon>
    </lineage>
</organism>
<gene>
    <name evidence="2" type="ORF">CR513_33296</name>
</gene>
<accession>A0A371G4L1</accession>
<feature type="non-terminal residue" evidence="2">
    <location>
        <position position="284"/>
    </location>
</feature>